<comment type="similarity">
    <text evidence="5">Belongs to the SAT4 family.</text>
</comment>
<name>A0A6A6X4X9_9PLEO</name>
<evidence type="ECO:0000256" key="2">
    <source>
        <dbReference type="ARBA" id="ARBA00022692"/>
    </source>
</evidence>
<keyword evidence="2 7" id="KW-0812">Transmembrane</keyword>
<feature type="transmembrane region" description="Helical" evidence="7">
    <location>
        <begin position="93"/>
        <end position="119"/>
    </location>
</feature>
<protein>
    <recommendedName>
        <fullName evidence="8">Rhodopsin domain-containing protein</fullName>
    </recommendedName>
</protein>
<dbReference type="EMBL" id="MU002027">
    <property type="protein sequence ID" value="KAF2791288.1"/>
    <property type="molecule type" value="Genomic_DNA"/>
</dbReference>
<feature type="domain" description="Rhodopsin" evidence="8">
    <location>
        <begin position="34"/>
        <end position="274"/>
    </location>
</feature>
<feature type="transmembrane region" description="Helical" evidence="7">
    <location>
        <begin position="181"/>
        <end position="200"/>
    </location>
</feature>
<accession>A0A6A6X4X9</accession>
<dbReference type="InterPro" id="IPR049326">
    <property type="entry name" value="Rhodopsin_dom_fungi"/>
</dbReference>
<evidence type="ECO:0000256" key="7">
    <source>
        <dbReference type="SAM" id="Phobius"/>
    </source>
</evidence>
<dbReference type="AlphaFoldDB" id="A0A6A6X4X9"/>
<dbReference type="InterPro" id="IPR052337">
    <property type="entry name" value="SAT4-like"/>
</dbReference>
<gene>
    <name evidence="9" type="ORF">K505DRAFT_363963</name>
</gene>
<dbReference type="OrthoDB" id="4682787at2759"/>
<dbReference type="PANTHER" id="PTHR33048">
    <property type="entry name" value="PTH11-LIKE INTEGRAL MEMBRANE PROTEIN (AFU_ORTHOLOGUE AFUA_5G11245)"/>
    <property type="match status" value="1"/>
</dbReference>
<evidence type="ECO:0000259" key="8">
    <source>
        <dbReference type="Pfam" id="PF20684"/>
    </source>
</evidence>
<feature type="region of interest" description="Disordered" evidence="6">
    <location>
        <begin position="291"/>
        <end position="386"/>
    </location>
</feature>
<evidence type="ECO:0000256" key="5">
    <source>
        <dbReference type="ARBA" id="ARBA00038359"/>
    </source>
</evidence>
<feature type="transmembrane region" description="Helical" evidence="7">
    <location>
        <begin position="16"/>
        <end position="37"/>
    </location>
</feature>
<organism evidence="9 10">
    <name type="scientific">Melanomma pulvis-pyrius CBS 109.77</name>
    <dbReference type="NCBI Taxonomy" id="1314802"/>
    <lineage>
        <taxon>Eukaryota</taxon>
        <taxon>Fungi</taxon>
        <taxon>Dikarya</taxon>
        <taxon>Ascomycota</taxon>
        <taxon>Pezizomycotina</taxon>
        <taxon>Dothideomycetes</taxon>
        <taxon>Pleosporomycetidae</taxon>
        <taxon>Pleosporales</taxon>
        <taxon>Melanommataceae</taxon>
        <taxon>Melanomma</taxon>
    </lineage>
</organism>
<dbReference type="PANTHER" id="PTHR33048:SF163">
    <property type="entry name" value="INTEGRAL MEMBRANE PROTEIN (AFU_ORTHOLOGUE AFUA_8G05510)"/>
    <property type="match status" value="1"/>
</dbReference>
<keyword evidence="4 7" id="KW-0472">Membrane</keyword>
<feature type="compositionally biased region" description="Basic and acidic residues" evidence="6">
    <location>
        <begin position="360"/>
        <end position="373"/>
    </location>
</feature>
<evidence type="ECO:0000256" key="3">
    <source>
        <dbReference type="ARBA" id="ARBA00022989"/>
    </source>
</evidence>
<feature type="transmembrane region" description="Helical" evidence="7">
    <location>
        <begin position="128"/>
        <end position="150"/>
    </location>
</feature>
<dbReference type="Proteomes" id="UP000799757">
    <property type="component" value="Unassembled WGS sequence"/>
</dbReference>
<feature type="transmembrane region" description="Helical" evidence="7">
    <location>
        <begin position="212"/>
        <end position="231"/>
    </location>
</feature>
<evidence type="ECO:0000256" key="4">
    <source>
        <dbReference type="ARBA" id="ARBA00023136"/>
    </source>
</evidence>
<feature type="compositionally biased region" description="Polar residues" evidence="6">
    <location>
        <begin position="300"/>
        <end position="318"/>
    </location>
</feature>
<keyword evidence="10" id="KW-1185">Reference proteome</keyword>
<dbReference type="Pfam" id="PF20684">
    <property type="entry name" value="Fung_rhodopsin"/>
    <property type="match status" value="1"/>
</dbReference>
<feature type="transmembrane region" description="Helical" evidence="7">
    <location>
        <begin position="49"/>
        <end position="73"/>
    </location>
</feature>
<evidence type="ECO:0000256" key="1">
    <source>
        <dbReference type="ARBA" id="ARBA00004141"/>
    </source>
</evidence>
<sequence>MADPTQQEWPNQGAKVLVPTTVLMIFATIFLTWRLVYGYFQGRKFLLCDYLLIIANALNITDTGLVFVVVNAGLGRHFADPSIKPADILRYAYHLWIVQIINIIAVAVLKWSICAYLLVLNFSKLYRVIVWLSILVVTVFNFLIPVLTLFGCSPLEANWNRGITGAKCWAKGTLPLSYTQGVTNILTDVVYVVAPIVYLANVQLSRRTQWGLRIVFLLSAIGTVCSIFKTIELRVIIKTTDPTWDGINLSIWSSAELSVGIFIASLPPLRKAFDRLFQRLLPSTLRSSHRTPQYGGGYGHTTSGNNIRMSTLQPSKATKSVRPGESVLEADDESERGILNEQEGGIMKTTKVTVTEEGEERSQEGSYKQEHKWQTSNGPLEGSYAV</sequence>
<keyword evidence="3 7" id="KW-1133">Transmembrane helix</keyword>
<feature type="transmembrane region" description="Helical" evidence="7">
    <location>
        <begin position="251"/>
        <end position="269"/>
    </location>
</feature>
<evidence type="ECO:0000313" key="10">
    <source>
        <dbReference type="Proteomes" id="UP000799757"/>
    </source>
</evidence>
<evidence type="ECO:0000256" key="6">
    <source>
        <dbReference type="SAM" id="MobiDB-lite"/>
    </source>
</evidence>
<dbReference type="GO" id="GO:0016020">
    <property type="term" value="C:membrane"/>
    <property type="evidence" value="ECO:0007669"/>
    <property type="project" value="UniProtKB-SubCell"/>
</dbReference>
<reference evidence="9" key="1">
    <citation type="journal article" date="2020" name="Stud. Mycol.">
        <title>101 Dothideomycetes genomes: a test case for predicting lifestyles and emergence of pathogens.</title>
        <authorList>
            <person name="Haridas S."/>
            <person name="Albert R."/>
            <person name="Binder M."/>
            <person name="Bloem J."/>
            <person name="Labutti K."/>
            <person name="Salamov A."/>
            <person name="Andreopoulos B."/>
            <person name="Baker S."/>
            <person name="Barry K."/>
            <person name="Bills G."/>
            <person name="Bluhm B."/>
            <person name="Cannon C."/>
            <person name="Castanera R."/>
            <person name="Culley D."/>
            <person name="Daum C."/>
            <person name="Ezra D."/>
            <person name="Gonzalez J."/>
            <person name="Henrissat B."/>
            <person name="Kuo A."/>
            <person name="Liang C."/>
            <person name="Lipzen A."/>
            <person name="Lutzoni F."/>
            <person name="Magnuson J."/>
            <person name="Mondo S."/>
            <person name="Nolan M."/>
            <person name="Ohm R."/>
            <person name="Pangilinan J."/>
            <person name="Park H.-J."/>
            <person name="Ramirez L."/>
            <person name="Alfaro M."/>
            <person name="Sun H."/>
            <person name="Tritt A."/>
            <person name="Yoshinaga Y."/>
            <person name="Zwiers L.-H."/>
            <person name="Turgeon B."/>
            <person name="Goodwin S."/>
            <person name="Spatafora J."/>
            <person name="Crous P."/>
            <person name="Grigoriev I."/>
        </authorList>
    </citation>
    <scope>NUCLEOTIDE SEQUENCE</scope>
    <source>
        <strain evidence="9">CBS 109.77</strain>
    </source>
</reference>
<evidence type="ECO:0000313" key="9">
    <source>
        <dbReference type="EMBL" id="KAF2791288.1"/>
    </source>
</evidence>
<proteinExistence type="inferred from homology"/>
<comment type="subcellular location">
    <subcellularLocation>
        <location evidence="1">Membrane</location>
        <topology evidence="1">Multi-pass membrane protein</topology>
    </subcellularLocation>
</comment>